<dbReference type="GO" id="GO:0004252">
    <property type="term" value="F:serine-type endopeptidase activity"/>
    <property type="evidence" value="ECO:0007669"/>
    <property type="project" value="TreeGrafter"/>
</dbReference>
<organism evidence="7 8">
    <name type="scientific">Russula ochroleuca</name>
    <dbReference type="NCBI Taxonomy" id="152965"/>
    <lineage>
        <taxon>Eukaryota</taxon>
        <taxon>Fungi</taxon>
        <taxon>Dikarya</taxon>
        <taxon>Basidiomycota</taxon>
        <taxon>Agaricomycotina</taxon>
        <taxon>Agaricomycetes</taxon>
        <taxon>Russulales</taxon>
        <taxon>Russulaceae</taxon>
        <taxon>Russula</taxon>
    </lineage>
</organism>
<feature type="domain" description="Peptidase S9 prolyl oligopeptidase catalytic" evidence="6">
    <location>
        <begin position="508"/>
        <end position="718"/>
    </location>
</feature>
<evidence type="ECO:0000256" key="1">
    <source>
        <dbReference type="ARBA" id="ARBA00010040"/>
    </source>
</evidence>
<name>A0A9P5T6I7_9AGAM</name>
<comment type="caution">
    <text evidence="7">The sequence shown here is derived from an EMBL/GenBank/DDBJ whole genome shotgun (WGS) entry which is preliminary data.</text>
</comment>
<dbReference type="FunFam" id="3.40.50.1820:FF:000028">
    <property type="entry name" value="S9 family peptidase"/>
    <property type="match status" value="1"/>
</dbReference>
<protein>
    <recommendedName>
        <fullName evidence="5">Dipeptidyl-peptidase V</fullName>
    </recommendedName>
</protein>
<dbReference type="PANTHER" id="PTHR42776">
    <property type="entry name" value="SERINE PEPTIDASE S9 FAMILY MEMBER"/>
    <property type="match status" value="1"/>
</dbReference>
<comment type="similarity">
    <text evidence="1">Belongs to the peptidase S9C family.</text>
</comment>
<reference evidence="7" key="2">
    <citation type="journal article" date="2020" name="Nat. Commun.">
        <title>Large-scale genome sequencing of mycorrhizal fungi provides insights into the early evolution of symbiotic traits.</title>
        <authorList>
            <person name="Miyauchi S."/>
            <person name="Kiss E."/>
            <person name="Kuo A."/>
            <person name="Drula E."/>
            <person name="Kohler A."/>
            <person name="Sanchez-Garcia M."/>
            <person name="Morin E."/>
            <person name="Andreopoulos B."/>
            <person name="Barry K.W."/>
            <person name="Bonito G."/>
            <person name="Buee M."/>
            <person name="Carver A."/>
            <person name="Chen C."/>
            <person name="Cichocki N."/>
            <person name="Clum A."/>
            <person name="Culley D."/>
            <person name="Crous P.W."/>
            <person name="Fauchery L."/>
            <person name="Girlanda M."/>
            <person name="Hayes R.D."/>
            <person name="Keri Z."/>
            <person name="LaButti K."/>
            <person name="Lipzen A."/>
            <person name="Lombard V."/>
            <person name="Magnuson J."/>
            <person name="Maillard F."/>
            <person name="Murat C."/>
            <person name="Nolan M."/>
            <person name="Ohm R.A."/>
            <person name="Pangilinan J."/>
            <person name="Pereira M.F."/>
            <person name="Perotto S."/>
            <person name="Peter M."/>
            <person name="Pfister S."/>
            <person name="Riley R."/>
            <person name="Sitrit Y."/>
            <person name="Stielow J.B."/>
            <person name="Szollosi G."/>
            <person name="Zifcakova L."/>
            <person name="Stursova M."/>
            <person name="Spatafora J.W."/>
            <person name="Tedersoo L."/>
            <person name="Vaario L.M."/>
            <person name="Yamada A."/>
            <person name="Yan M."/>
            <person name="Wang P."/>
            <person name="Xu J."/>
            <person name="Bruns T."/>
            <person name="Baldrian P."/>
            <person name="Vilgalys R."/>
            <person name="Dunand C."/>
            <person name="Henrissat B."/>
            <person name="Grigoriev I.V."/>
            <person name="Hibbett D."/>
            <person name="Nagy L.G."/>
            <person name="Martin F.M."/>
        </authorList>
    </citation>
    <scope>NUCLEOTIDE SEQUENCE</scope>
    <source>
        <strain evidence="7">Prilba</strain>
    </source>
</reference>
<dbReference type="Gene3D" id="3.40.50.1820">
    <property type="entry name" value="alpha/beta hydrolase"/>
    <property type="match status" value="1"/>
</dbReference>
<dbReference type="OrthoDB" id="416344at2759"/>
<evidence type="ECO:0000256" key="3">
    <source>
        <dbReference type="ARBA" id="ARBA00022729"/>
    </source>
</evidence>
<dbReference type="AlphaFoldDB" id="A0A9P5T6I7"/>
<evidence type="ECO:0000259" key="6">
    <source>
        <dbReference type="Pfam" id="PF00326"/>
    </source>
</evidence>
<accession>A0A9P5T6I7</accession>
<dbReference type="EMBL" id="WHVB01000012">
    <property type="protein sequence ID" value="KAF8478084.1"/>
    <property type="molecule type" value="Genomic_DNA"/>
</dbReference>
<dbReference type="Proteomes" id="UP000759537">
    <property type="component" value="Unassembled WGS sequence"/>
</dbReference>
<dbReference type="SUPFAM" id="SSF53474">
    <property type="entry name" value="alpha/beta-Hydrolases"/>
    <property type="match status" value="1"/>
</dbReference>
<dbReference type="InterPro" id="IPR001375">
    <property type="entry name" value="Peptidase_S9_cat"/>
</dbReference>
<reference evidence="7" key="1">
    <citation type="submission" date="2019-10" db="EMBL/GenBank/DDBJ databases">
        <authorList>
            <consortium name="DOE Joint Genome Institute"/>
            <person name="Kuo A."/>
            <person name="Miyauchi S."/>
            <person name="Kiss E."/>
            <person name="Drula E."/>
            <person name="Kohler A."/>
            <person name="Sanchez-Garcia M."/>
            <person name="Andreopoulos B."/>
            <person name="Barry K.W."/>
            <person name="Bonito G."/>
            <person name="Buee M."/>
            <person name="Carver A."/>
            <person name="Chen C."/>
            <person name="Cichocki N."/>
            <person name="Clum A."/>
            <person name="Culley D."/>
            <person name="Crous P.W."/>
            <person name="Fauchery L."/>
            <person name="Girlanda M."/>
            <person name="Hayes R."/>
            <person name="Keri Z."/>
            <person name="LaButti K."/>
            <person name="Lipzen A."/>
            <person name="Lombard V."/>
            <person name="Magnuson J."/>
            <person name="Maillard F."/>
            <person name="Morin E."/>
            <person name="Murat C."/>
            <person name="Nolan M."/>
            <person name="Ohm R."/>
            <person name="Pangilinan J."/>
            <person name="Pereira M."/>
            <person name="Perotto S."/>
            <person name="Peter M."/>
            <person name="Riley R."/>
            <person name="Sitrit Y."/>
            <person name="Stielow B."/>
            <person name="Szollosi G."/>
            <person name="Zifcakova L."/>
            <person name="Stursova M."/>
            <person name="Spatafora J.W."/>
            <person name="Tedersoo L."/>
            <person name="Vaario L.-M."/>
            <person name="Yamada A."/>
            <person name="Yan M."/>
            <person name="Wang P."/>
            <person name="Xu J."/>
            <person name="Bruns T."/>
            <person name="Baldrian P."/>
            <person name="Vilgalys R."/>
            <person name="Henrissat B."/>
            <person name="Grigoriev I.V."/>
            <person name="Hibbett D."/>
            <person name="Nagy L.G."/>
            <person name="Martin F.M."/>
        </authorList>
    </citation>
    <scope>NUCLEOTIDE SEQUENCE</scope>
    <source>
        <strain evidence="7">Prilba</strain>
    </source>
</reference>
<evidence type="ECO:0000256" key="4">
    <source>
        <dbReference type="ARBA" id="ARBA00022801"/>
    </source>
</evidence>
<dbReference type="InterPro" id="IPR029058">
    <property type="entry name" value="AB_hydrolase_fold"/>
</dbReference>
<evidence type="ECO:0000256" key="5">
    <source>
        <dbReference type="ARBA" id="ARBA00032829"/>
    </source>
</evidence>
<evidence type="ECO:0000313" key="8">
    <source>
        <dbReference type="Proteomes" id="UP000759537"/>
    </source>
</evidence>
<evidence type="ECO:0000313" key="7">
    <source>
        <dbReference type="EMBL" id="KAF8478084.1"/>
    </source>
</evidence>
<keyword evidence="4" id="KW-0378">Hydrolase</keyword>
<gene>
    <name evidence="7" type="ORF">DFH94DRAFT_794865</name>
</gene>
<evidence type="ECO:0000256" key="2">
    <source>
        <dbReference type="ARBA" id="ARBA00022670"/>
    </source>
</evidence>
<keyword evidence="8" id="KW-1185">Reference proteome</keyword>
<proteinExistence type="inferred from homology"/>
<keyword evidence="3" id="KW-0732">Signal</keyword>
<keyword evidence="2" id="KW-0645">Protease</keyword>
<dbReference type="GO" id="GO:0006508">
    <property type="term" value="P:proteolysis"/>
    <property type="evidence" value="ECO:0007669"/>
    <property type="project" value="UniProtKB-KW"/>
</dbReference>
<dbReference type="Pfam" id="PF00326">
    <property type="entry name" value="Peptidase_S9"/>
    <property type="match status" value="1"/>
</dbReference>
<sequence>MSGFNLKTGKDRFSPKDLIELPRPDAGKANAAGDLVLASLSKYSFEDKKNHKSLVVTSLLSAIGPVDFPLANGGEAFWLDDRTVGYVVANEETKTAGIYSISVHLTNETLDLTSDPPASVLLGKFPTASPSNFRYAAKAGVLVFSENVYEDGDLTKVPENDEKWQNRGHTALVYDDTFERHWDTWTVPKRPSLFTVKLYKDADKHWHFGDKFYNVLNGTGHHTPVEPFGGASDYDVSENYIVYTTKDPDLPEAWHTKQNVYLVDFTGSQKPRELTSSKQGATRNPVFNAQGDKVAWVELDEDGYESDRGKVVIYDLKKDIRYTLTQPWDRSVDELAFSQESTFLYLTAGDHARSKLFVLPIPDTPDESTTHPSLPPKYFTPQPLTHSGAVTALQILPNDRLIFSRSSLQGPNDVFVIHGLHELEADFVKTQGNFKWKGTPEQITRFTEKALVGKTLRPPEDFYFEGAEGKQVHGFVVKPYGWKEGDRKKWPGLLFIHGGPQGAWDDRWSTRWNPNAFAHQEYFVVAINPTGSTTFGQDFTDAIAKDWGGKPFVDLQKGWKYALDKYPEIDPDRAVAAGASWGGYAINWIQGHPEYGFNFKALVCHDGVFDATYNGYSTDELFFFNHDWGGRPWDKGTREVLEKYNPINYVHKWSTPQLVIHGSKDYRLPETDGIGAFHALKQQGVPTRLVIFPDENHWVLNHGNSLKWNYEVFRWFDLFLRKDNADADVERKN</sequence>
<dbReference type="SUPFAM" id="SSF82171">
    <property type="entry name" value="DPP6 N-terminal domain-like"/>
    <property type="match status" value="1"/>
</dbReference>
<dbReference type="PANTHER" id="PTHR42776:SF13">
    <property type="entry name" value="DIPEPTIDYL-PEPTIDASE 5"/>
    <property type="match status" value="1"/>
</dbReference>